<dbReference type="Pfam" id="PF06144">
    <property type="entry name" value="DNA_pol3_delta"/>
    <property type="match status" value="1"/>
</dbReference>
<dbReference type="InterPro" id="IPR008921">
    <property type="entry name" value="DNA_pol3_clamp-load_cplx_C"/>
</dbReference>
<dbReference type="Pfam" id="PF21694">
    <property type="entry name" value="DNA_pol3_delta_C"/>
    <property type="match status" value="1"/>
</dbReference>
<dbReference type="InterPro" id="IPR027417">
    <property type="entry name" value="P-loop_NTPase"/>
</dbReference>
<evidence type="ECO:0000256" key="8">
    <source>
        <dbReference type="ARBA" id="ARBA00049244"/>
    </source>
</evidence>
<dbReference type="PANTHER" id="PTHR34388">
    <property type="entry name" value="DNA POLYMERASE III SUBUNIT DELTA"/>
    <property type="match status" value="1"/>
</dbReference>
<evidence type="ECO:0000256" key="5">
    <source>
        <dbReference type="ARBA" id="ARBA00022705"/>
    </source>
</evidence>
<evidence type="ECO:0000256" key="7">
    <source>
        <dbReference type="ARBA" id="ARBA00034754"/>
    </source>
</evidence>
<proteinExistence type="inferred from homology"/>
<comment type="caution">
    <text evidence="11">The sequence shown here is derived from an EMBL/GenBank/DDBJ whole genome shotgun (WGS) entry which is preliminary data.</text>
</comment>
<evidence type="ECO:0000259" key="10">
    <source>
        <dbReference type="Pfam" id="PF21694"/>
    </source>
</evidence>
<dbReference type="Proteomes" id="UP001165962">
    <property type="component" value="Unassembled WGS sequence"/>
</dbReference>
<dbReference type="NCBIfam" id="TIGR01128">
    <property type="entry name" value="holA"/>
    <property type="match status" value="1"/>
</dbReference>
<reference evidence="11" key="1">
    <citation type="submission" date="2020-03" db="EMBL/GenBank/DDBJ databases">
        <title>Draft sequencing of Paenibacilllus sp. S3N08.</title>
        <authorList>
            <person name="Kim D.-U."/>
        </authorList>
    </citation>
    <scope>NUCLEOTIDE SEQUENCE</scope>
    <source>
        <strain evidence="11">S3N08</strain>
    </source>
</reference>
<comment type="catalytic activity">
    <reaction evidence="8">
        <text>DNA(n) + a 2'-deoxyribonucleoside 5'-triphosphate = DNA(n+1) + diphosphate</text>
        <dbReference type="Rhea" id="RHEA:22508"/>
        <dbReference type="Rhea" id="RHEA-COMP:17339"/>
        <dbReference type="Rhea" id="RHEA-COMP:17340"/>
        <dbReference type="ChEBI" id="CHEBI:33019"/>
        <dbReference type="ChEBI" id="CHEBI:61560"/>
        <dbReference type="ChEBI" id="CHEBI:173112"/>
        <dbReference type="EC" id="2.7.7.7"/>
    </reaction>
</comment>
<organism evidence="11 12">
    <name type="scientific">Paenibacillus agricola</name>
    <dbReference type="NCBI Taxonomy" id="2716264"/>
    <lineage>
        <taxon>Bacteria</taxon>
        <taxon>Bacillati</taxon>
        <taxon>Bacillota</taxon>
        <taxon>Bacilli</taxon>
        <taxon>Bacillales</taxon>
        <taxon>Paenibacillaceae</taxon>
        <taxon>Paenibacillus</taxon>
    </lineage>
</organism>
<sequence length="339" mass="38272">MDFKTALRHIQKKTFAPVYVCYGTESYLIQEFIQKLTASLIDPQDAAFAVSKYDLAETPLDTIIEEAEELPFIGPRKLIIATNALFLTGAKETTKVEHKPERLLEYFKAPVDFSVIVLTVNAEKLDERKKLVKSLKEKDCIVACTTLSAGELSSWVQGEADKLGVHFAPGAMDQFIMYTGTNLQNLSSELDKCAMYIGRGGKITIEVLEQLVTRSIEQNIFIMIEHIVQLKLDKAFTILADLFRRKEEPIKIMALIARQFRIMYQVKDMQQQGYSQQQIATQLSLHPYAVKIAAGQCNRFEAAQLASILGQLADLDYQMKSGKIDKSLGLEMFLLRLMV</sequence>
<dbReference type="SUPFAM" id="SSF48019">
    <property type="entry name" value="post-AAA+ oligomerization domain-like"/>
    <property type="match status" value="1"/>
</dbReference>
<evidence type="ECO:0000256" key="6">
    <source>
        <dbReference type="ARBA" id="ARBA00022932"/>
    </source>
</evidence>
<evidence type="ECO:0000256" key="1">
    <source>
        <dbReference type="ARBA" id="ARBA00012417"/>
    </source>
</evidence>
<protein>
    <recommendedName>
        <fullName evidence="2">DNA polymerase III subunit delta</fullName>
        <ecNumber evidence="1">2.7.7.7</ecNumber>
    </recommendedName>
</protein>
<dbReference type="EC" id="2.7.7.7" evidence="1"/>
<evidence type="ECO:0000256" key="4">
    <source>
        <dbReference type="ARBA" id="ARBA00022695"/>
    </source>
</evidence>
<dbReference type="Gene3D" id="1.10.8.60">
    <property type="match status" value="1"/>
</dbReference>
<dbReference type="RefSeq" id="WP_166150469.1">
    <property type="nucleotide sequence ID" value="NZ_JAAOIW010000004.1"/>
</dbReference>
<dbReference type="PANTHER" id="PTHR34388:SF1">
    <property type="entry name" value="DNA POLYMERASE III SUBUNIT DELTA"/>
    <property type="match status" value="1"/>
</dbReference>
<dbReference type="SUPFAM" id="SSF52540">
    <property type="entry name" value="P-loop containing nucleoside triphosphate hydrolases"/>
    <property type="match status" value="1"/>
</dbReference>
<dbReference type="GO" id="GO:0003887">
    <property type="term" value="F:DNA-directed DNA polymerase activity"/>
    <property type="evidence" value="ECO:0007669"/>
    <property type="project" value="UniProtKB-EC"/>
</dbReference>
<evidence type="ECO:0000313" key="11">
    <source>
        <dbReference type="EMBL" id="NHN30966.1"/>
    </source>
</evidence>
<dbReference type="InterPro" id="IPR005790">
    <property type="entry name" value="DNA_polIII_delta"/>
</dbReference>
<dbReference type="EMBL" id="JAAOIW010000004">
    <property type="protein sequence ID" value="NHN30966.1"/>
    <property type="molecule type" value="Genomic_DNA"/>
</dbReference>
<comment type="similarity">
    <text evidence="7">Belongs to the DNA polymerase HolA subunit family.</text>
</comment>
<dbReference type="Gene3D" id="3.40.50.300">
    <property type="entry name" value="P-loop containing nucleotide triphosphate hydrolases"/>
    <property type="match status" value="1"/>
</dbReference>
<accession>A0ABX0J576</accession>
<evidence type="ECO:0000256" key="3">
    <source>
        <dbReference type="ARBA" id="ARBA00022679"/>
    </source>
</evidence>
<evidence type="ECO:0000259" key="9">
    <source>
        <dbReference type="Pfam" id="PF06144"/>
    </source>
</evidence>
<feature type="domain" description="DNA polymerase III delta subunit-like C-terminal" evidence="10">
    <location>
        <begin position="217"/>
        <end position="337"/>
    </location>
</feature>
<keyword evidence="3 11" id="KW-0808">Transferase</keyword>
<name>A0ABX0J576_9BACL</name>
<keyword evidence="6" id="KW-0239">DNA-directed DNA polymerase</keyword>
<keyword evidence="5" id="KW-0235">DNA replication</keyword>
<dbReference type="InterPro" id="IPR048466">
    <property type="entry name" value="DNA_pol3_delta-like_C"/>
</dbReference>
<dbReference type="Gene3D" id="1.20.272.10">
    <property type="match status" value="1"/>
</dbReference>
<evidence type="ECO:0000313" key="12">
    <source>
        <dbReference type="Proteomes" id="UP001165962"/>
    </source>
</evidence>
<gene>
    <name evidence="11" type="primary">holA</name>
    <name evidence="11" type="ORF">G9U52_14095</name>
</gene>
<keyword evidence="4 11" id="KW-0548">Nucleotidyltransferase</keyword>
<evidence type="ECO:0000256" key="2">
    <source>
        <dbReference type="ARBA" id="ARBA00017703"/>
    </source>
</evidence>
<feature type="domain" description="DNA polymerase III delta N-terminal" evidence="9">
    <location>
        <begin position="19"/>
        <end position="144"/>
    </location>
</feature>
<keyword evidence="12" id="KW-1185">Reference proteome</keyword>
<dbReference type="InterPro" id="IPR010372">
    <property type="entry name" value="DNA_pol3_delta_N"/>
</dbReference>